<dbReference type="PANTHER" id="PTHR43686">
    <property type="entry name" value="SULFURTRANSFERASE-RELATED"/>
    <property type="match status" value="1"/>
</dbReference>
<dbReference type="PANTHER" id="PTHR43686:SF1">
    <property type="entry name" value="AMINOTRAN_5 DOMAIN-CONTAINING PROTEIN"/>
    <property type="match status" value="1"/>
</dbReference>
<keyword evidence="3" id="KW-0456">Lyase</keyword>
<dbReference type="Gene3D" id="3.40.640.10">
    <property type="entry name" value="Type I PLP-dependent aspartate aminotransferase-like (Major domain)"/>
    <property type="match status" value="1"/>
</dbReference>
<evidence type="ECO:0000313" key="4">
    <source>
        <dbReference type="Proteomes" id="UP000242763"/>
    </source>
</evidence>
<keyword evidence="1" id="KW-0663">Pyridoxal phosphate</keyword>
<organism evidence="3 4">
    <name type="scientific">Aquamicrobium aerolatum DSM 21857</name>
    <dbReference type="NCBI Taxonomy" id="1121003"/>
    <lineage>
        <taxon>Bacteria</taxon>
        <taxon>Pseudomonadati</taxon>
        <taxon>Pseudomonadota</taxon>
        <taxon>Alphaproteobacteria</taxon>
        <taxon>Hyphomicrobiales</taxon>
        <taxon>Phyllobacteriaceae</taxon>
        <taxon>Aerobium</taxon>
    </lineage>
</organism>
<keyword evidence="4" id="KW-1185">Reference proteome</keyword>
<dbReference type="Proteomes" id="UP000242763">
    <property type="component" value="Unassembled WGS sequence"/>
</dbReference>
<dbReference type="SUPFAM" id="SSF53383">
    <property type="entry name" value="PLP-dependent transferases"/>
    <property type="match status" value="1"/>
</dbReference>
<dbReference type="InterPro" id="IPR015421">
    <property type="entry name" value="PyrdxlP-dep_Trfase_major"/>
</dbReference>
<evidence type="ECO:0000256" key="1">
    <source>
        <dbReference type="ARBA" id="ARBA00022898"/>
    </source>
</evidence>
<proteinExistence type="predicted"/>
<dbReference type="EMBL" id="FORF01000007">
    <property type="protein sequence ID" value="SFI86780.1"/>
    <property type="molecule type" value="Genomic_DNA"/>
</dbReference>
<dbReference type="GO" id="GO:0016829">
    <property type="term" value="F:lyase activity"/>
    <property type="evidence" value="ECO:0007669"/>
    <property type="project" value="UniProtKB-KW"/>
</dbReference>
<feature type="domain" description="Aminotransferase class V" evidence="2">
    <location>
        <begin position="41"/>
        <end position="418"/>
    </location>
</feature>
<gene>
    <name evidence="3" type="ORF">SAMN03080618_01575</name>
</gene>
<evidence type="ECO:0000259" key="2">
    <source>
        <dbReference type="Pfam" id="PF00266"/>
    </source>
</evidence>
<dbReference type="OrthoDB" id="9804366at2"/>
<name>A0A1I3LQF8_9HYPH</name>
<sequence>MTALTDFEASLSSNDVIAQLRAGLIGENVMLDGPRGPVPLIYADYVASGRALRQVEDFVQEHVLPYYANTHTQASFVGSYCTSMREEARARIAQLTGAEDDCSVVFAGSGSTAGINRLVGLLDIAELTAKGGRAVVLMGPYEHHSNMLPWRESGAEVIEIAEAREGGPDLAMLERELTAAAGADLIVGTFSAASNVTGIVTDTDAVTRLLKRHGAVAIWDFGCAGPYLPMQMMSGTDAAKDAIVFSSHKFPGGPGASGVLIVRGSMVRRQTPTLPGGGTVSFVSPWGHDYSTDLRNREEGGTPNVIGDIRAALSMIVKHKIGEAFMQERGAELRTRALEVWRNNPMIELLGCDTEAEALPIFSFRIRDNNGELVHHQLFTRMLSDLYGIQVRGGCACAGSYAHRLLDINEDESASLFARIRAGEDIVKPGWVRLNFSVLMSDDKVDTIIAGVDALAREAAALQDCYDADIANSRFAWRGESKGLHEVA</sequence>
<dbReference type="Gene3D" id="3.90.1150.10">
    <property type="entry name" value="Aspartate Aminotransferase, domain 1"/>
    <property type="match status" value="1"/>
</dbReference>
<dbReference type="STRING" id="1121003.SAMN03080618_01575"/>
<dbReference type="AlphaFoldDB" id="A0A1I3LQF8"/>
<protein>
    <submittedName>
        <fullName evidence="3">Selenocysteine lyase/Cysteine desulfurase</fullName>
    </submittedName>
</protein>
<dbReference type="InterPro" id="IPR015424">
    <property type="entry name" value="PyrdxlP-dep_Trfase"/>
</dbReference>
<dbReference type="Pfam" id="PF00266">
    <property type="entry name" value="Aminotran_5"/>
    <property type="match status" value="1"/>
</dbReference>
<accession>A0A1I3LQF8</accession>
<evidence type="ECO:0000313" key="3">
    <source>
        <dbReference type="EMBL" id="SFI86780.1"/>
    </source>
</evidence>
<dbReference type="InterPro" id="IPR015422">
    <property type="entry name" value="PyrdxlP-dep_Trfase_small"/>
</dbReference>
<dbReference type="RefSeq" id="WP_091520634.1">
    <property type="nucleotide sequence ID" value="NZ_FORF01000007.1"/>
</dbReference>
<dbReference type="InterPro" id="IPR000192">
    <property type="entry name" value="Aminotrans_V_dom"/>
</dbReference>
<reference evidence="4" key="1">
    <citation type="submission" date="2016-10" db="EMBL/GenBank/DDBJ databases">
        <authorList>
            <person name="Varghese N."/>
            <person name="Submissions S."/>
        </authorList>
    </citation>
    <scope>NUCLEOTIDE SEQUENCE [LARGE SCALE GENOMIC DNA]</scope>
    <source>
        <strain evidence="4">DSM 21857</strain>
    </source>
</reference>